<dbReference type="Pfam" id="PF10057">
    <property type="entry name" value="MpsC"/>
    <property type="match status" value="1"/>
</dbReference>
<gene>
    <name evidence="2" type="ORF">COT62_01315</name>
</gene>
<dbReference type="AlphaFoldDB" id="A0A2H0WTE7"/>
<name>A0A2H0WTE7_9BACT</name>
<evidence type="ECO:0000313" key="2">
    <source>
        <dbReference type="EMBL" id="PIS15881.1"/>
    </source>
</evidence>
<dbReference type="InterPro" id="IPR018745">
    <property type="entry name" value="MpsC"/>
</dbReference>
<evidence type="ECO:0000259" key="1">
    <source>
        <dbReference type="Pfam" id="PF10057"/>
    </source>
</evidence>
<dbReference type="Proteomes" id="UP000231198">
    <property type="component" value="Unassembled WGS sequence"/>
</dbReference>
<evidence type="ECO:0000313" key="3">
    <source>
        <dbReference type="Proteomes" id="UP000231198"/>
    </source>
</evidence>
<sequence>MKFKLDRIRTKGQVEDLIAKEVTKFYLKTLGVGPRESQVYILEDMVVVRLKGQLLPIERNLLALSNKKGIELVKNIRQALHEITTKKLSTLMKKISGHAVISSHSDISTKTGERVEIFVLDTDYEKELKLKFSDSQP</sequence>
<proteinExistence type="predicted"/>
<reference evidence="3" key="1">
    <citation type="submission" date="2017-09" db="EMBL/GenBank/DDBJ databases">
        <title>Depth-based differentiation of microbial function through sediment-hosted aquifers and enrichment of novel symbionts in the deep terrestrial subsurface.</title>
        <authorList>
            <person name="Probst A.J."/>
            <person name="Ladd B."/>
            <person name="Jarett J.K."/>
            <person name="Geller-Mcgrath D.E."/>
            <person name="Sieber C.M.K."/>
            <person name="Emerson J.B."/>
            <person name="Anantharaman K."/>
            <person name="Thomas B.C."/>
            <person name="Malmstrom R."/>
            <person name="Stieglmeier M."/>
            <person name="Klingl A."/>
            <person name="Woyke T."/>
            <person name="Ryan C.M."/>
            <person name="Banfield J.F."/>
        </authorList>
    </citation>
    <scope>NUCLEOTIDE SEQUENCE [LARGE SCALE GENOMIC DNA]</scope>
</reference>
<comment type="caution">
    <text evidence="2">The sequence shown here is derived from an EMBL/GenBank/DDBJ whole genome shotgun (WGS) entry which is preliminary data.</text>
</comment>
<feature type="domain" description="Na+-translocating membrane potential-generating system MpsC" evidence="1">
    <location>
        <begin position="10"/>
        <end position="121"/>
    </location>
</feature>
<protein>
    <recommendedName>
        <fullName evidence="1">Na+-translocating membrane potential-generating system MpsC domain-containing protein</fullName>
    </recommendedName>
</protein>
<organism evidence="2 3">
    <name type="scientific">Candidatus Roizmanbacteria bacterium CG09_land_8_20_14_0_10_41_9</name>
    <dbReference type="NCBI Taxonomy" id="1974850"/>
    <lineage>
        <taxon>Bacteria</taxon>
        <taxon>Candidatus Roizmaniibacteriota</taxon>
    </lineage>
</organism>
<dbReference type="EMBL" id="PEZG01000029">
    <property type="protein sequence ID" value="PIS15881.1"/>
    <property type="molecule type" value="Genomic_DNA"/>
</dbReference>
<accession>A0A2H0WTE7</accession>